<organism evidence="2 3">
    <name type="scientific">Pomacea canaliculata</name>
    <name type="common">Golden apple snail</name>
    <dbReference type="NCBI Taxonomy" id="400727"/>
    <lineage>
        <taxon>Eukaryota</taxon>
        <taxon>Metazoa</taxon>
        <taxon>Spiralia</taxon>
        <taxon>Lophotrochozoa</taxon>
        <taxon>Mollusca</taxon>
        <taxon>Gastropoda</taxon>
        <taxon>Caenogastropoda</taxon>
        <taxon>Architaenioglossa</taxon>
        <taxon>Ampullarioidea</taxon>
        <taxon>Ampullariidae</taxon>
        <taxon>Pomacea</taxon>
    </lineage>
</organism>
<gene>
    <name evidence="2" type="ORF">C0Q70_03269</name>
</gene>
<feature type="region of interest" description="Disordered" evidence="1">
    <location>
        <begin position="1"/>
        <end position="46"/>
    </location>
</feature>
<dbReference type="Proteomes" id="UP000245119">
    <property type="component" value="Linkage Group LG2"/>
</dbReference>
<dbReference type="EMBL" id="PZQS01000002">
    <property type="protein sequence ID" value="PVD36291.1"/>
    <property type="molecule type" value="Genomic_DNA"/>
</dbReference>
<proteinExistence type="predicted"/>
<dbReference type="AlphaFoldDB" id="A0A2T7PS91"/>
<feature type="compositionally biased region" description="Basic and acidic residues" evidence="1">
    <location>
        <begin position="23"/>
        <end position="46"/>
    </location>
</feature>
<name>A0A2T7PS91_POMCA</name>
<evidence type="ECO:0000256" key="1">
    <source>
        <dbReference type="SAM" id="MobiDB-lite"/>
    </source>
</evidence>
<accession>A0A2T7PS91</accession>
<reference evidence="2 3" key="1">
    <citation type="submission" date="2018-04" db="EMBL/GenBank/DDBJ databases">
        <title>The genome of golden apple snail Pomacea canaliculata provides insight into stress tolerance and invasive adaptation.</title>
        <authorList>
            <person name="Liu C."/>
            <person name="Liu B."/>
            <person name="Ren Y."/>
            <person name="Zhang Y."/>
            <person name="Wang H."/>
            <person name="Li S."/>
            <person name="Jiang F."/>
            <person name="Yin L."/>
            <person name="Zhang G."/>
            <person name="Qian W."/>
            <person name="Fan W."/>
        </authorList>
    </citation>
    <scope>NUCLEOTIDE SEQUENCE [LARGE SCALE GENOMIC DNA]</scope>
    <source>
        <strain evidence="2">SZHN2017</strain>
        <tissue evidence="2">Muscle</tissue>
    </source>
</reference>
<evidence type="ECO:0000313" key="2">
    <source>
        <dbReference type="EMBL" id="PVD36291.1"/>
    </source>
</evidence>
<comment type="caution">
    <text evidence="2">The sequence shown here is derived from an EMBL/GenBank/DDBJ whole genome shotgun (WGS) entry which is preliminary data.</text>
</comment>
<protein>
    <submittedName>
        <fullName evidence="2">Uncharacterized protein</fullName>
    </submittedName>
</protein>
<evidence type="ECO:0000313" key="3">
    <source>
        <dbReference type="Proteomes" id="UP000245119"/>
    </source>
</evidence>
<sequence>MGQGGKIMTVNGSDDGNNDDTNDDKSDNKRSPRQKNVYDAEDSRCRGRPELLGGQLFIHHGLLSLAA</sequence>
<keyword evidence="3" id="KW-1185">Reference proteome</keyword>